<feature type="region of interest" description="Disordered" evidence="9">
    <location>
        <begin position="42"/>
        <end position="73"/>
    </location>
</feature>
<dbReference type="Proteomes" id="UP000236630">
    <property type="component" value="Unassembled WGS sequence"/>
</dbReference>
<evidence type="ECO:0000256" key="8">
    <source>
        <dbReference type="ARBA" id="ARBA00023136"/>
    </source>
</evidence>
<organism evidence="11 12">
    <name type="scientific">Citrus unshiu</name>
    <name type="common">Satsuma mandarin</name>
    <name type="synonym">Citrus nobilis var. unshiu</name>
    <dbReference type="NCBI Taxonomy" id="55188"/>
    <lineage>
        <taxon>Eukaryota</taxon>
        <taxon>Viridiplantae</taxon>
        <taxon>Streptophyta</taxon>
        <taxon>Embryophyta</taxon>
        <taxon>Tracheophyta</taxon>
        <taxon>Spermatophyta</taxon>
        <taxon>Magnoliopsida</taxon>
        <taxon>eudicotyledons</taxon>
        <taxon>Gunneridae</taxon>
        <taxon>Pentapetalae</taxon>
        <taxon>rosids</taxon>
        <taxon>malvids</taxon>
        <taxon>Sapindales</taxon>
        <taxon>Rutaceae</taxon>
        <taxon>Aurantioideae</taxon>
        <taxon>Citrus</taxon>
    </lineage>
</organism>
<evidence type="ECO:0000256" key="3">
    <source>
        <dbReference type="ARBA" id="ARBA00020105"/>
    </source>
</evidence>
<evidence type="ECO:0000256" key="6">
    <source>
        <dbReference type="ARBA" id="ARBA00022824"/>
    </source>
</evidence>
<feature type="signal peptide" evidence="10">
    <location>
        <begin position="1"/>
        <end position="26"/>
    </location>
</feature>
<gene>
    <name evidence="11" type="ORF">CUMW_241170</name>
</gene>
<dbReference type="GO" id="GO:0005789">
    <property type="term" value="C:endoplasmic reticulum membrane"/>
    <property type="evidence" value="ECO:0007669"/>
    <property type="project" value="UniProtKB-SubCell"/>
</dbReference>
<keyword evidence="12" id="KW-1185">Reference proteome</keyword>
<protein>
    <recommendedName>
        <fullName evidence="3">ER membrane protein complex subunit 10</fullName>
    </recommendedName>
</protein>
<dbReference type="CDD" id="cd22209">
    <property type="entry name" value="EMC10"/>
    <property type="match status" value="1"/>
</dbReference>
<evidence type="ECO:0000256" key="7">
    <source>
        <dbReference type="ARBA" id="ARBA00022989"/>
    </source>
</evidence>
<comment type="similarity">
    <text evidence="2">Belongs to the EMC10 family.</text>
</comment>
<feature type="region of interest" description="Disordered" evidence="9">
    <location>
        <begin position="254"/>
        <end position="279"/>
    </location>
</feature>
<evidence type="ECO:0000256" key="5">
    <source>
        <dbReference type="ARBA" id="ARBA00022729"/>
    </source>
</evidence>
<accession>A0A2H5QLF0</accession>
<proteinExistence type="inferred from homology"/>
<keyword evidence="8" id="KW-0472">Membrane</keyword>
<evidence type="ECO:0000256" key="9">
    <source>
        <dbReference type="SAM" id="MobiDB-lite"/>
    </source>
</evidence>
<keyword evidence="7" id="KW-1133">Transmembrane helix</keyword>
<evidence type="ECO:0000256" key="4">
    <source>
        <dbReference type="ARBA" id="ARBA00022692"/>
    </source>
</evidence>
<name>A0A2H5QLF0_CITUN</name>
<reference evidence="11 12" key="1">
    <citation type="journal article" date="2017" name="Front. Genet.">
        <title>Draft sequencing of the heterozygous diploid genome of Satsuma (Citrus unshiu Marc.) using a hybrid assembly approach.</title>
        <authorList>
            <person name="Shimizu T."/>
            <person name="Tanizawa Y."/>
            <person name="Mochizuki T."/>
            <person name="Nagasaki H."/>
            <person name="Yoshioka T."/>
            <person name="Toyoda A."/>
            <person name="Fujiyama A."/>
            <person name="Kaminuma E."/>
            <person name="Nakamura Y."/>
        </authorList>
    </citation>
    <scope>NUCLEOTIDE SEQUENCE [LARGE SCALE GENOMIC DNA]</scope>
    <source>
        <strain evidence="12">cv. Miyagawa wase</strain>
    </source>
</reference>
<comment type="caution">
    <text evidence="11">The sequence shown here is derived from an EMBL/GenBank/DDBJ whole genome shotgun (WGS) entry which is preliminary data.</text>
</comment>
<evidence type="ECO:0000256" key="2">
    <source>
        <dbReference type="ARBA" id="ARBA00007695"/>
    </source>
</evidence>
<sequence length="279" mass="31052">MKKKLPLFALFLFFFSLLLFCHSSLAFESDELLVDDEEFGLEGGSKPQIKPREPSPTRSTTTTTRRKVSDQDSDSKIQFSLEHAFGDSDFVPAGTFSARLKTSSHGGQKLLQDDDFYRIRLPSNTVNAPGRDYIISSVKARCLPREGLDEHFVIHMEGVNILAVNYGAFGACSYPRQLKLPHKWSFNSHTVLKNSEQAPRAPIFAEEVLGENGEGEIIPPPERSFWAKYWMYLIPLGLIVINAVTQAMNMPEEGVQGGGQTQQSAAAIQRGTGSAVRRR</sequence>
<keyword evidence="4" id="KW-0812">Transmembrane</keyword>
<dbReference type="PANTHER" id="PTHR21397:SF4">
    <property type="entry name" value="ER MEMBRANE PROTEIN COMPLEX SUBUNIT 10"/>
    <property type="match status" value="1"/>
</dbReference>
<evidence type="ECO:0000256" key="1">
    <source>
        <dbReference type="ARBA" id="ARBA00004115"/>
    </source>
</evidence>
<comment type="subcellular location">
    <subcellularLocation>
        <location evidence="1">Endoplasmic reticulum membrane</location>
        <topology evidence="1">Single-pass type I membrane protein</topology>
    </subcellularLocation>
</comment>
<dbReference type="EMBL" id="BDQV01000481">
    <property type="protein sequence ID" value="GAY65448.1"/>
    <property type="molecule type" value="Genomic_DNA"/>
</dbReference>
<evidence type="ECO:0000256" key="10">
    <source>
        <dbReference type="SAM" id="SignalP"/>
    </source>
</evidence>
<dbReference type="AlphaFoldDB" id="A0A2H5QLF0"/>
<evidence type="ECO:0000313" key="11">
    <source>
        <dbReference type="EMBL" id="GAY65448.1"/>
    </source>
</evidence>
<keyword evidence="5 10" id="KW-0732">Signal</keyword>
<dbReference type="PANTHER" id="PTHR21397">
    <property type="entry name" value="CHROMATIN COMPLEXES SUBUNIT BAP18-RELATED"/>
    <property type="match status" value="1"/>
</dbReference>
<keyword evidence="6" id="KW-0256">Endoplasmic reticulum</keyword>
<feature type="chain" id="PRO_5014123289" description="ER membrane protein complex subunit 10" evidence="10">
    <location>
        <begin position="27"/>
        <end position="279"/>
    </location>
</feature>
<evidence type="ECO:0000313" key="12">
    <source>
        <dbReference type="Proteomes" id="UP000236630"/>
    </source>
</evidence>